<protein>
    <submittedName>
        <fullName evidence="3">Transglycosylase SLT domain-containing protein</fullName>
    </submittedName>
</protein>
<dbReference type="AlphaFoldDB" id="A0A2C8ZY10"/>
<feature type="domain" description="Transglycosylase SLT" evidence="2">
    <location>
        <begin position="147"/>
        <end position="215"/>
    </location>
</feature>
<dbReference type="RefSeq" id="WP_308421901.1">
    <property type="nucleotide sequence ID" value="NZ_BMLC01000003.1"/>
</dbReference>
<keyword evidence="1" id="KW-0472">Membrane</keyword>
<gene>
    <name evidence="3" type="ORF">SAMN06296378_2335</name>
</gene>
<dbReference type="Proteomes" id="UP000219440">
    <property type="component" value="Unassembled WGS sequence"/>
</dbReference>
<keyword evidence="4" id="KW-1185">Reference proteome</keyword>
<reference evidence="3 4" key="1">
    <citation type="submission" date="2017-09" db="EMBL/GenBank/DDBJ databases">
        <authorList>
            <person name="Ehlers B."/>
            <person name="Leendertz F.H."/>
        </authorList>
    </citation>
    <scope>NUCLEOTIDE SEQUENCE [LARGE SCALE GENOMIC DNA]</scope>
    <source>
        <strain evidence="3 4">CGMCC 1.05381</strain>
    </source>
</reference>
<evidence type="ECO:0000256" key="1">
    <source>
        <dbReference type="SAM" id="Phobius"/>
    </source>
</evidence>
<keyword evidence="1" id="KW-1133">Transmembrane helix</keyword>
<evidence type="ECO:0000313" key="4">
    <source>
        <dbReference type="Proteomes" id="UP000219440"/>
    </source>
</evidence>
<dbReference type="SUPFAM" id="SSF53955">
    <property type="entry name" value="Lysozyme-like"/>
    <property type="match status" value="1"/>
</dbReference>
<keyword evidence="1" id="KW-0812">Transmembrane</keyword>
<dbReference type="InterPro" id="IPR008258">
    <property type="entry name" value="Transglycosylase_SLT_dom_1"/>
</dbReference>
<name>A0A2C8ZY10_9MICO</name>
<dbReference type="EMBL" id="OCST01000004">
    <property type="protein sequence ID" value="SOE70851.1"/>
    <property type="molecule type" value="Genomic_DNA"/>
</dbReference>
<accession>A0A2C8ZY10</accession>
<evidence type="ECO:0000259" key="2">
    <source>
        <dbReference type="Pfam" id="PF01464"/>
    </source>
</evidence>
<proteinExistence type="predicted"/>
<sequence>MSRHSRVDELRAQLKSAGGDVSGRHRRAAWSLPIFATLASFAFIAVSLAPPSVSSAAAASGVEFGSIVAPADVRVAQSQSVTAAAVAVSVAGRDAFSITDPVVVVAPPVVVEAASASAAPAAGVPDPGSAQAIAQGILASMGMGDDQYSCLVALWNRESGWNVYAFNESSGAYGIPQSLPGDKMASAGADWATNPATQISWGLSYITSRYSTPCGAWEHSEINGWY</sequence>
<evidence type="ECO:0000313" key="3">
    <source>
        <dbReference type="EMBL" id="SOE70851.1"/>
    </source>
</evidence>
<feature type="transmembrane region" description="Helical" evidence="1">
    <location>
        <begin position="28"/>
        <end position="49"/>
    </location>
</feature>
<organism evidence="3 4">
    <name type="scientific">Salinibacterium xinjiangense</name>
    <dbReference type="NCBI Taxonomy" id="386302"/>
    <lineage>
        <taxon>Bacteria</taxon>
        <taxon>Bacillati</taxon>
        <taxon>Actinomycetota</taxon>
        <taxon>Actinomycetes</taxon>
        <taxon>Micrococcales</taxon>
        <taxon>Microbacteriaceae</taxon>
        <taxon>Salinibacterium</taxon>
    </lineage>
</organism>
<dbReference type="Pfam" id="PF01464">
    <property type="entry name" value="SLT"/>
    <property type="match status" value="1"/>
</dbReference>
<dbReference type="InterPro" id="IPR023346">
    <property type="entry name" value="Lysozyme-like_dom_sf"/>
</dbReference>